<evidence type="ECO:0000313" key="3">
    <source>
        <dbReference type="Proteomes" id="UP000346198"/>
    </source>
</evidence>
<name>A0A6C2UMA0_9BACT</name>
<gene>
    <name evidence="2" type="ORF">SCARR_03458</name>
</gene>
<feature type="compositionally biased region" description="Basic and acidic residues" evidence="1">
    <location>
        <begin position="271"/>
        <end position="281"/>
    </location>
</feature>
<dbReference type="Proteomes" id="UP000346198">
    <property type="component" value="Unassembled WGS sequence"/>
</dbReference>
<feature type="compositionally biased region" description="Basic and acidic residues" evidence="1">
    <location>
        <begin position="230"/>
        <end position="243"/>
    </location>
</feature>
<evidence type="ECO:0000313" key="2">
    <source>
        <dbReference type="EMBL" id="VGO21385.1"/>
    </source>
</evidence>
<feature type="region of interest" description="Disordered" evidence="1">
    <location>
        <begin position="72"/>
        <end position="96"/>
    </location>
</feature>
<keyword evidence="3" id="KW-1185">Reference proteome</keyword>
<dbReference type="AlphaFoldDB" id="A0A6C2UMA0"/>
<accession>A0A6C2UMA0</accession>
<sequence length="307" mass="35092">MNRAFQILLIVALLAPLASVSREETMEDRKRRITRKYMRERGNVVQSDLLVPVEELPEDVQVADSERFKVPEVGFERQEPGARPMPPPQARRPVPASADRNWLLAEDPLATEPYADPYGKAEAEKKSEPAIDWSTWGRPEEKEPGIGSRPAYSRSVENPYTKREQDQINFQERSSFMDPRDPRASGLQSKGLLGNTVQPGGGHGVFGAQQDKDAASQNTSGLLKVPYSTSRDRYDYNAQEKQRRAGGAPYKNPYESQRPRHETQSGVRQKPVQEYKRVDPFQQWKDKNKTWDPMKDDAYIDEMMQTR</sequence>
<feature type="region of interest" description="Disordered" evidence="1">
    <location>
        <begin position="113"/>
        <end position="281"/>
    </location>
</feature>
<reference evidence="2 3" key="1">
    <citation type="submission" date="2019-04" db="EMBL/GenBank/DDBJ databases">
        <authorList>
            <person name="Van Vliet M D."/>
        </authorList>
    </citation>
    <scope>NUCLEOTIDE SEQUENCE [LARGE SCALE GENOMIC DNA]</scope>
    <source>
        <strain evidence="2 3">F21</strain>
    </source>
</reference>
<feature type="compositionally biased region" description="Basic and acidic residues" evidence="1">
    <location>
        <begin position="119"/>
        <end position="129"/>
    </location>
</feature>
<protein>
    <submittedName>
        <fullName evidence="2">Uncharacterized protein</fullName>
    </submittedName>
</protein>
<dbReference type="RefSeq" id="WP_136062860.1">
    <property type="nucleotide sequence ID" value="NZ_CAAHFH010000002.1"/>
</dbReference>
<organism evidence="2 3">
    <name type="scientific">Pontiella sulfatireligans</name>
    <dbReference type="NCBI Taxonomy" id="2750658"/>
    <lineage>
        <taxon>Bacteria</taxon>
        <taxon>Pseudomonadati</taxon>
        <taxon>Kiritimatiellota</taxon>
        <taxon>Kiritimatiellia</taxon>
        <taxon>Kiritimatiellales</taxon>
        <taxon>Pontiellaceae</taxon>
        <taxon>Pontiella</taxon>
    </lineage>
</organism>
<dbReference type="EMBL" id="CAAHFH010000002">
    <property type="protein sequence ID" value="VGO21385.1"/>
    <property type="molecule type" value="Genomic_DNA"/>
</dbReference>
<evidence type="ECO:0000256" key="1">
    <source>
        <dbReference type="SAM" id="MobiDB-lite"/>
    </source>
</evidence>
<proteinExistence type="predicted"/>